<dbReference type="CDD" id="cd00657">
    <property type="entry name" value="Ferritin_like"/>
    <property type="match status" value="1"/>
</dbReference>
<reference evidence="1 2" key="1">
    <citation type="journal article" date="2008" name="Int. J. Syst. Evol. Microbiol.">
        <title>Neptunomonas japonica sp. nov., an Osedax japonicus symbiont-like bacterium isolated from sediment adjacent to sperm whale carcasses off Kagoshima, Japan.</title>
        <authorList>
            <person name="Miyazaki M."/>
            <person name="Nogi Y."/>
            <person name="Fujiwara Y."/>
            <person name="Kawato M."/>
            <person name="Kubokawa K."/>
            <person name="Horikoshi K."/>
        </authorList>
    </citation>
    <scope>NUCLEOTIDE SEQUENCE [LARGE SCALE GENOMIC DNA]</scope>
    <source>
        <strain evidence="1 2">JAMM 1380</strain>
    </source>
</reference>
<dbReference type="InterPro" id="IPR012347">
    <property type="entry name" value="Ferritin-like"/>
</dbReference>
<dbReference type="PROSITE" id="PS51318">
    <property type="entry name" value="TAT"/>
    <property type="match status" value="1"/>
</dbReference>
<dbReference type="EMBL" id="AP014546">
    <property type="protein sequence ID" value="BBB29258.1"/>
    <property type="molecule type" value="Genomic_DNA"/>
</dbReference>
<dbReference type="SUPFAM" id="SSF47240">
    <property type="entry name" value="Ferritin-like"/>
    <property type="match status" value="1"/>
</dbReference>
<dbReference type="RefSeq" id="WP_201349871.1">
    <property type="nucleotide sequence ID" value="NZ_AP014546.1"/>
</dbReference>
<accession>A0A7R6PGL8</accession>
<dbReference type="Proteomes" id="UP000595332">
    <property type="component" value="Chromosome"/>
</dbReference>
<evidence type="ECO:0000313" key="2">
    <source>
        <dbReference type="Proteomes" id="UP000595332"/>
    </source>
</evidence>
<dbReference type="AlphaFoldDB" id="A0A7R6PGL8"/>
<sequence>MSVQFSKPKTLLSVDVLPSASTAVQETTNRRSFLRSGGQLTLSAMAISMLSGLNAKVASASDKQTMMDIQILNTAIAAEHEAVAAYQVGAESGLLSSAILNVAVQFQGHHKEHIDALSKAVGSLGGEAAGPLAIYQFPVEKLKTETDVLTFAASLERGAVSAYAGAIPLFEQRELSKAAASILADEAMHWAVLRQVLGLNPVPGAFFS</sequence>
<name>A0A7R6PGL8_9GAMM</name>
<organism evidence="1 2">
    <name type="scientific">Neptunomonas japonica JAMM 1380</name>
    <dbReference type="NCBI Taxonomy" id="1441457"/>
    <lineage>
        <taxon>Bacteria</taxon>
        <taxon>Pseudomonadati</taxon>
        <taxon>Pseudomonadota</taxon>
        <taxon>Gammaproteobacteria</taxon>
        <taxon>Oceanospirillales</taxon>
        <taxon>Oceanospirillaceae</taxon>
        <taxon>Neptunomonas</taxon>
    </lineage>
</organism>
<dbReference type="InterPro" id="IPR006311">
    <property type="entry name" value="TAT_signal"/>
</dbReference>
<dbReference type="Pfam" id="PF13668">
    <property type="entry name" value="Ferritin_2"/>
    <property type="match status" value="1"/>
</dbReference>
<keyword evidence="2" id="KW-1185">Reference proteome</keyword>
<dbReference type="InterPro" id="IPR009078">
    <property type="entry name" value="Ferritin-like_SF"/>
</dbReference>
<dbReference type="KEGG" id="njp:NEJAP_1306"/>
<evidence type="ECO:0000313" key="1">
    <source>
        <dbReference type="EMBL" id="BBB29258.1"/>
    </source>
</evidence>
<protein>
    <submittedName>
        <fullName evidence="1">Ferritin</fullName>
    </submittedName>
</protein>
<gene>
    <name evidence="1" type="ORF">NEJAP_1306</name>
</gene>
<proteinExistence type="predicted"/>
<dbReference type="Gene3D" id="1.20.1260.10">
    <property type="match status" value="1"/>
</dbReference>